<protein>
    <submittedName>
        <fullName evidence="1">Uncharacterized protein</fullName>
    </submittedName>
</protein>
<evidence type="ECO:0000313" key="2">
    <source>
        <dbReference type="Proteomes" id="UP000799755"/>
    </source>
</evidence>
<dbReference type="Proteomes" id="UP000799755">
    <property type="component" value="Unassembled WGS sequence"/>
</dbReference>
<organism evidence="1 2">
    <name type="scientific">Lindgomyces ingoldianus</name>
    <dbReference type="NCBI Taxonomy" id="673940"/>
    <lineage>
        <taxon>Eukaryota</taxon>
        <taxon>Fungi</taxon>
        <taxon>Dikarya</taxon>
        <taxon>Ascomycota</taxon>
        <taxon>Pezizomycotina</taxon>
        <taxon>Dothideomycetes</taxon>
        <taxon>Pleosporomycetidae</taxon>
        <taxon>Pleosporales</taxon>
        <taxon>Lindgomycetaceae</taxon>
        <taxon>Lindgomyces</taxon>
    </lineage>
</organism>
<dbReference type="EMBL" id="MU003499">
    <property type="protein sequence ID" value="KAF2473554.1"/>
    <property type="molecule type" value="Genomic_DNA"/>
</dbReference>
<sequence length="523" mass="56718">MDSLGTKRSKSESDHDDEHFTLQAWIDDVALTPNAGGILTTAGKVLEAVHPEETLNNAHVDCPGEKYLRLDCSDMEGRGKDKIAAPIPNAAGFPTTSRKATTLSGLPLRKDAAVAKEYQQDGDHDIYPDWDGVSGLDIQDNLESQSAGDTGFKRTLEGVSGREHDDNPANGSKYRSIAEGNTGKCKDKDKDGDRETILPPEHVQDEGKRVGEREEYGQEYSKDEQADGPKEDEPGENSADSNDSDDSDDSNDSTEYGPDGEEVGKTRPANGSTKTATRTVVSSSHIVTFNKVLAPKAVNPDPLYSGIIKDNGNDGLAYVSKSHPGEHLANNVATEQPLTSPCSLLDVGKSFASSPTMPSSTREGPAGVPLMIIRARKYVSGLVHPKQTVGEPEFNRTGVAIPKNPSDKMSISKTASLTLSMTVRAARGVAAPKAALKKRSKIPQIDRPWSVQTFKAKANFAMLLDLVESFGEDRKSWENVNDKAILGQYLHHRQVEFEKADTAKRKQLAKIKAKERLQIKGTK</sequence>
<gene>
    <name evidence="1" type="ORF">BDR25DRAFT_352048</name>
</gene>
<proteinExistence type="predicted"/>
<accession>A0ACB6R2K3</accession>
<comment type="caution">
    <text evidence="1">The sequence shown here is derived from an EMBL/GenBank/DDBJ whole genome shotgun (WGS) entry which is preliminary data.</text>
</comment>
<name>A0ACB6R2K3_9PLEO</name>
<keyword evidence="2" id="KW-1185">Reference proteome</keyword>
<reference evidence="1" key="1">
    <citation type="journal article" date="2020" name="Stud. Mycol.">
        <title>101 Dothideomycetes genomes: a test case for predicting lifestyles and emergence of pathogens.</title>
        <authorList>
            <person name="Haridas S."/>
            <person name="Albert R."/>
            <person name="Binder M."/>
            <person name="Bloem J."/>
            <person name="Labutti K."/>
            <person name="Salamov A."/>
            <person name="Andreopoulos B."/>
            <person name="Baker S."/>
            <person name="Barry K."/>
            <person name="Bills G."/>
            <person name="Bluhm B."/>
            <person name="Cannon C."/>
            <person name="Castanera R."/>
            <person name="Culley D."/>
            <person name="Daum C."/>
            <person name="Ezra D."/>
            <person name="Gonzalez J."/>
            <person name="Henrissat B."/>
            <person name="Kuo A."/>
            <person name="Liang C."/>
            <person name="Lipzen A."/>
            <person name="Lutzoni F."/>
            <person name="Magnuson J."/>
            <person name="Mondo S."/>
            <person name="Nolan M."/>
            <person name="Ohm R."/>
            <person name="Pangilinan J."/>
            <person name="Park H.-J."/>
            <person name="Ramirez L."/>
            <person name="Alfaro M."/>
            <person name="Sun H."/>
            <person name="Tritt A."/>
            <person name="Yoshinaga Y."/>
            <person name="Zwiers L.-H."/>
            <person name="Turgeon B."/>
            <person name="Goodwin S."/>
            <person name="Spatafora J."/>
            <person name="Crous P."/>
            <person name="Grigoriev I."/>
        </authorList>
    </citation>
    <scope>NUCLEOTIDE SEQUENCE</scope>
    <source>
        <strain evidence="1">ATCC 200398</strain>
    </source>
</reference>
<evidence type="ECO:0000313" key="1">
    <source>
        <dbReference type="EMBL" id="KAF2473554.1"/>
    </source>
</evidence>